<feature type="region of interest" description="Disordered" evidence="2">
    <location>
        <begin position="1"/>
        <end position="71"/>
    </location>
</feature>
<evidence type="ECO:0000256" key="1">
    <source>
        <dbReference type="ARBA" id="ARBA00007920"/>
    </source>
</evidence>
<feature type="compositionally biased region" description="Low complexity" evidence="2">
    <location>
        <begin position="256"/>
        <end position="267"/>
    </location>
</feature>
<protein>
    <recommendedName>
        <fullName evidence="3">DUF676 domain-containing protein</fullName>
    </recommendedName>
</protein>
<feature type="domain" description="DUF676" evidence="3">
    <location>
        <begin position="81"/>
        <end position="197"/>
    </location>
</feature>
<dbReference type="InterPro" id="IPR029058">
    <property type="entry name" value="AB_hydrolase_fold"/>
</dbReference>
<dbReference type="Pfam" id="PF05057">
    <property type="entry name" value="DUF676"/>
    <property type="match status" value="1"/>
</dbReference>
<name>A0A9W8YST2_9PEZI</name>
<dbReference type="OrthoDB" id="3248508at2759"/>
<accession>A0A9W8YST2</accession>
<feature type="compositionally biased region" description="Pro residues" evidence="2">
    <location>
        <begin position="15"/>
        <end position="32"/>
    </location>
</feature>
<evidence type="ECO:0000259" key="3">
    <source>
        <dbReference type="Pfam" id="PF05057"/>
    </source>
</evidence>
<dbReference type="SUPFAM" id="SSF53474">
    <property type="entry name" value="alpha/beta-Hydrolases"/>
    <property type="match status" value="1"/>
</dbReference>
<evidence type="ECO:0000313" key="5">
    <source>
        <dbReference type="Proteomes" id="UP001140453"/>
    </source>
</evidence>
<dbReference type="EMBL" id="JAPEVB010000004">
    <property type="protein sequence ID" value="KAJ4389445.1"/>
    <property type="molecule type" value="Genomic_DNA"/>
</dbReference>
<feature type="compositionally biased region" description="Polar residues" evidence="2">
    <location>
        <begin position="397"/>
        <end position="415"/>
    </location>
</feature>
<sequence length="744" mass="81647">MSPPSGLDSQSSLSQPPPPPPPRPLSATPPPAYEETWHSTEALTPMLSPQHAWQTGDPRSSSTQSLVQSFDNGDDDRRTLLIVYIHGFMGNSTSFRSFPAHLHYYLKSALSESHVIHSKIYPRYKTYKAIEVARDNLSTWLEPHESDKTDVILIGHSMGGLLAAEVALMPSANPVYGHPFKHRILGTVSLDAPLLGLHPGIIKSGIASLFRKAPDPPGKQQEMADSLASQNASGSLSPGDSMSFSTDNVSYTSGMTSPSLLTNTSSNAPGPSQQDPNFDPPFFNDVQFVDRGWWKNVAHFAKKHYNDGLFSSTYQHLTSHLEFGSCLADYPGMNNRYNKIRRLEDVDELRQGGTSGSRVARIRFVNYYTVSTGIPKEEPTKPKRADTHLRPEAPASHVSSRAGSGTSTPRISVSDYSDDERPQTMQILDPVPCTDSEPEQDEVAEAAPSQQDRKGKTPIAANGKQSNVGGGSEEHEGAEKVDSAASKQNAQEGENDEFTNDLPAIPAAPDAPETPDFERYADKDARKQAEKEFKRVQKTYDQAIKNREKALKERHKLVEKRRKKAQKEADKRTKDEEKRLAKEQKDAAQKKAKEEKAEAEADAEATAAADASARNQVVTQAQAQALERQLTDLALHDPDPDLSSPPLSPEATTTTTTTMHRAAVAEDDGRPKKLRKFCMLPPKAKGARDPCWVKVYMEGVDEVGAHCGLFFNGPHYEKLVGDVGGMIVGWVHEDMSKRAILALS</sequence>
<feature type="region of interest" description="Disordered" evidence="2">
    <location>
        <begin position="255"/>
        <end position="281"/>
    </location>
</feature>
<dbReference type="AlphaFoldDB" id="A0A9W8YST2"/>
<dbReference type="PANTHER" id="PTHR47842:SF3">
    <property type="entry name" value="DUF676 DOMAIN-CONTAINING PROTEIN"/>
    <property type="match status" value="1"/>
</dbReference>
<evidence type="ECO:0000256" key="2">
    <source>
        <dbReference type="SAM" id="MobiDB-lite"/>
    </source>
</evidence>
<reference evidence="4" key="1">
    <citation type="submission" date="2022-10" db="EMBL/GenBank/DDBJ databases">
        <title>Tapping the CABI collections for fungal endophytes: first genome assemblies for Collariella, Neodidymelliopsis, Ascochyta clinopodiicola, Didymella pomorum, Didymosphaeria variabile, Neocosmospora piperis and Neocucurbitaria cava.</title>
        <authorList>
            <person name="Hill R."/>
        </authorList>
    </citation>
    <scope>NUCLEOTIDE SEQUENCE</scope>
    <source>
        <strain evidence="4">IMI 355082</strain>
    </source>
</reference>
<gene>
    <name evidence="4" type="ORF">N0V93_006913</name>
</gene>
<organism evidence="4 5">
    <name type="scientific">Gnomoniopsis smithogilvyi</name>
    <dbReference type="NCBI Taxonomy" id="1191159"/>
    <lineage>
        <taxon>Eukaryota</taxon>
        <taxon>Fungi</taxon>
        <taxon>Dikarya</taxon>
        <taxon>Ascomycota</taxon>
        <taxon>Pezizomycotina</taxon>
        <taxon>Sordariomycetes</taxon>
        <taxon>Sordariomycetidae</taxon>
        <taxon>Diaporthales</taxon>
        <taxon>Gnomoniaceae</taxon>
        <taxon>Gnomoniopsis</taxon>
    </lineage>
</organism>
<dbReference type="Proteomes" id="UP001140453">
    <property type="component" value="Unassembled WGS sequence"/>
</dbReference>
<comment type="caution">
    <text evidence="4">The sequence shown here is derived from an EMBL/GenBank/DDBJ whole genome shotgun (WGS) entry which is preliminary data.</text>
</comment>
<feature type="compositionally biased region" description="Polar residues" evidence="2">
    <location>
        <begin position="227"/>
        <end position="239"/>
    </location>
</feature>
<feature type="compositionally biased region" description="Basic and acidic residues" evidence="2">
    <location>
        <begin position="472"/>
        <end position="482"/>
    </location>
</feature>
<evidence type="ECO:0000313" key="4">
    <source>
        <dbReference type="EMBL" id="KAJ4389445.1"/>
    </source>
</evidence>
<feature type="compositionally biased region" description="Basic residues" evidence="2">
    <location>
        <begin position="552"/>
        <end position="565"/>
    </location>
</feature>
<dbReference type="Gene3D" id="3.40.50.1820">
    <property type="entry name" value="alpha/beta hydrolase"/>
    <property type="match status" value="1"/>
</dbReference>
<feature type="compositionally biased region" description="Basic and acidic residues" evidence="2">
    <location>
        <begin position="566"/>
        <end position="599"/>
    </location>
</feature>
<feature type="region of interest" description="Disordered" evidence="2">
    <location>
        <begin position="373"/>
        <end position="620"/>
    </location>
</feature>
<comment type="similarity">
    <text evidence="1">Belongs to the putative lipase ROG1 family.</text>
</comment>
<keyword evidence="5" id="KW-1185">Reference proteome</keyword>
<feature type="compositionally biased region" description="Low complexity" evidence="2">
    <location>
        <begin position="1"/>
        <end position="14"/>
    </location>
</feature>
<feature type="compositionally biased region" description="Basic and acidic residues" evidence="2">
    <location>
        <begin position="375"/>
        <end position="391"/>
    </location>
</feature>
<dbReference type="InterPro" id="IPR007751">
    <property type="entry name" value="DUF676_lipase-like"/>
</dbReference>
<feature type="region of interest" description="Disordered" evidence="2">
    <location>
        <begin position="212"/>
        <end position="239"/>
    </location>
</feature>
<feature type="compositionally biased region" description="Polar residues" evidence="2">
    <location>
        <begin position="51"/>
        <end position="71"/>
    </location>
</feature>
<feature type="compositionally biased region" description="Basic and acidic residues" evidence="2">
    <location>
        <begin position="516"/>
        <end position="535"/>
    </location>
</feature>
<proteinExistence type="inferred from homology"/>
<feature type="region of interest" description="Disordered" evidence="2">
    <location>
        <begin position="635"/>
        <end position="660"/>
    </location>
</feature>
<dbReference type="PANTHER" id="PTHR47842">
    <property type="entry name" value="EXPRESSED PROTEIN"/>
    <property type="match status" value="1"/>
</dbReference>